<gene>
    <name evidence="1" type="ORF">METZ01_LOCUS413577</name>
</gene>
<protein>
    <submittedName>
        <fullName evidence="1">Uncharacterized protein</fullName>
    </submittedName>
</protein>
<organism evidence="1">
    <name type="scientific">marine metagenome</name>
    <dbReference type="NCBI Taxonomy" id="408172"/>
    <lineage>
        <taxon>unclassified sequences</taxon>
        <taxon>metagenomes</taxon>
        <taxon>ecological metagenomes</taxon>
    </lineage>
</organism>
<proteinExistence type="predicted"/>
<name>A0A382WPM1_9ZZZZ</name>
<dbReference type="AlphaFoldDB" id="A0A382WPM1"/>
<feature type="non-terminal residue" evidence="1">
    <location>
        <position position="88"/>
    </location>
</feature>
<feature type="non-terminal residue" evidence="1">
    <location>
        <position position="1"/>
    </location>
</feature>
<accession>A0A382WPM1</accession>
<evidence type="ECO:0000313" key="1">
    <source>
        <dbReference type="EMBL" id="SVD60723.1"/>
    </source>
</evidence>
<sequence>LLRRVFLVLLASLTFFTTDVFRLTPGRDIAWPHLFSVIQWEIVNLPRKWVHLFRDTFPAGENSRTDRLELLDDYLMLTRLIKKERDRL</sequence>
<dbReference type="EMBL" id="UINC01161493">
    <property type="protein sequence ID" value="SVD60723.1"/>
    <property type="molecule type" value="Genomic_DNA"/>
</dbReference>
<reference evidence="1" key="1">
    <citation type="submission" date="2018-05" db="EMBL/GenBank/DDBJ databases">
        <authorList>
            <person name="Lanie J.A."/>
            <person name="Ng W.-L."/>
            <person name="Kazmierczak K.M."/>
            <person name="Andrzejewski T.M."/>
            <person name="Davidsen T.M."/>
            <person name="Wayne K.J."/>
            <person name="Tettelin H."/>
            <person name="Glass J.I."/>
            <person name="Rusch D."/>
            <person name="Podicherti R."/>
            <person name="Tsui H.-C.T."/>
            <person name="Winkler M.E."/>
        </authorList>
    </citation>
    <scope>NUCLEOTIDE SEQUENCE</scope>
</reference>